<evidence type="ECO:0000313" key="13">
    <source>
        <dbReference type="Proteomes" id="UP001500575"/>
    </source>
</evidence>
<evidence type="ECO:0000256" key="10">
    <source>
        <dbReference type="SAM" id="Phobius"/>
    </source>
</evidence>
<dbReference type="InterPro" id="IPR006153">
    <property type="entry name" value="Cation/H_exchanger_TM"/>
</dbReference>
<evidence type="ECO:0000256" key="6">
    <source>
        <dbReference type="ARBA" id="ARBA00023053"/>
    </source>
</evidence>
<feature type="domain" description="UBP-type" evidence="11">
    <location>
        <begin position="541"/>
        <end position="623"/>
    </location>
</feature>
<keyword evidence="7" id="KW-0406">Ion transport</keyword>
<feature type="transmembrane region" description="Helical" evidence="10">
    <location>
        <begin position="54"/>
        <end position="76"/>
    </location>
</feature>
<dbReference type="InterPro" id="IPR013083">
    <property type="entry name" value="Znf_RING/FYVE/PHD"/>
</dbReference>
<dbReference type="Gene3D" id="3.30.40.10">
    <property type="entry name" value="Zinc/RING finger domain, C3HC4 (zinc finger)"/>
    <property type="match status" value="1"/>
</dbReference>
<evidence type="ECO:0000256" key="8">
    <source>
        <dbReference type="ARBA" id="ARBA00023136"/>
    </source>
</evidence>
<keyword evidence="2" id="KW-0813">Transport</keyword>
<dbReference type="RefSeq" id="WP_344305065.1">
    <property type="nucleotide sequence ID" value="NZ_BAAAQQ010000013.1"/>
</dbReference>
<feature type="transmembrane region" description="Helical" evidence="10">
    <location>
        <begin position="268"/>
        <end position="289"/>
    </location>
</feature>
<dbReference type="Pfam" id="PF00999">
    <property type="entry name" value="Na_H_Exchanger"/>
    <property type="match status" value="1"/>
</dbReference>
<evidence type="ECO:0000256" key="7">
    <source>
        <dbReference type="ARBA" id="ARBA00023065"/>
    </source>
</evidence>
<evidence type="ECO:0000259" key="11">
    <source>
        <dbReference type="PROSITE" id="PS50271"/>
    </source>
</evidence>
<keyword evidence="4 10" id="KW-0812">Transmembrane</keyword>
<keyword evidence="5 10" id="KW-1133">Transmembrane helix</keyword>
<feature type="transmembrane region" description="Helical" evidence="10">
    <location>
        <begin position="378"/>
        <end position="399"/>
    </location>
</feature>
<keyword evidence="8 10" id="KW-0472">Membrane</keyword>
<feature type="transmembrane region" description="Helical" evidence="10">
    <location>
        <begin position="230"/>
        <end position="247"/>
    </location>
</feature>
<protein>
    <submittedName>
        <fullName evidence="12">Na+/H+ antiporter</fullName>
    </submittedName>
</protein>
<dbReference type="PROSITE" id="PS50271">
    <property type="entry name" value="ZF_UBP"/>
    <property type="match status" value="1"/>
</dbReference>
<reference evidence="12 13" key="1">
    <citation type="journal article" date="2019" name="Int. J. Syst. Evol. Microbiol.">
        <title>The Global Catalogue of Microorganisms (GCM) 10K type strain sequencing project: providing services to taxonomists for standard genome sequencing and annotation.</title>
        <authorList>
            <consortium name="The Broad Institute Genomics Platform"/>
            <consortium name="The Broad Institute Genome Sequencing Center for Infectious Disease"/>
            <person name="Wu L."/>
            <person name="Ma J."/>
        </authorList>
    </citation>
    <scope>NUCLEOTIDE SEQUENCE [LARGE SCALE GENOMIC DNA]</scope>
    <source>
        <strain evidence="12 13">JCM 16021</strain>
    </source>
</reference>
<name>A0ABN2YTN8_9ACTN</name>
<dbReference type="Gene3D" id="6.10.140.1330">
    <property type="match status" value="1"/>
</dbReference>
<keyword evidence="6" id="KW-0915">Sodium</keyword>
<evidence type="ECO:0000256" key="2">
    <source>
        <dbReference type="ARBA" id="ARBA00022448"/>
    </source>
</evidence>
<dbReference type="InterPro" id="IPR018422">
    <property type="entry name" value="Cation/H_exchanger_CPA1"/>
</dbReference>
<dbReference type="EMBL" id="BAAAQQ010000013">
    <property type="protein sequence ID" value="GAA2131244.1"/>
    <property type="molecule type" value="Genomic_DNA"/>
</dbReference>
<sequence length="623" mass="67468">MEIAASLVILAVVVLTFTAVADKLDVPAPLFLIVVGVVASYLPFVPEVHLDHDVVLFGLLPPLLYATAVQTSLVDFNANRRPILLLSVGLVAFTTLGVGVLVHSVIDVSWPIALAIGAVVAPPDAVAATAVGRRIGLPRRIVTILEGESLLNDATALVALRTALAATAVGVDALHVTEDFVRAAGGGALVGFLVFLLVAWVRKAVTDPILDTGISLVVPFAAYVAAEYRLIHGSGVIAVVVAGLLLGHKAPIIQTAQSRIAERMNWRTIAFVLENAVFLLIGLQASWILDDVAQSDIPASRIALACIGTLVAVIVLRLVWVFPARYLLVRPRPEAGQPQGPPWTFTFILGWAGMRGVVTLAAAFVIPERTPDREVLLLIAFTVVAGTLFIQGMSLPWFARRLEVPAPDPAEDALARATVLQQASKAAYHELAALEQLEVDDPYGVMALIKQRIEQRNFAAWERLGTNPDIETPSEMYARVRMLMIDAERRRVLQIRDSGQVAADVIAEVLTLLDIEESMIDRASQQREELRTFSRIRQTGEGCPDLDAYPVVETDATECPACVAKGDIWISLRQCLICGNVGCCDSSPNRHATAHFQESAHPVMQSAEPDEDWRWCYVHHKTA</sequence>
<evidence type="ECO:0000313" key="12">
    <source>
        <dbReference type="EMBL" id="GAA2131244.1"/>
    </source>
</evidence>
<gene>
    <name evidence="12" type="ORF">GCM10009843_34580</name>
</gene>
<comment type="caution">
    <text evidence="12">The sequence shown here is derived from an EMBL/GenBank/DDBJ whole genome shotgun (WGS) entry which is preliminary data.</text>
</comment>
<feature type="transmembrane region" description="Helical" evidence="10">
    <location>
        <begin position="343"/>
        <end position="366"/>
    </location>
</feature>
<dbReference type="Pfam" id="PF02148">
    <property type="entry name" value="zf-UBP"/>
    <property type="match status" value="1"/>
</dbReference>
<feature type="transmembrane region" description="Helical" evidence="10">
    <location>
        <begin position="301"/>
        <end position="322"/>
    </location>
</feature>
<keyword evidence="9" id="KW-0739">Sodium transport</keyword>
<proteinExistence type="predicted"/>
<evidence type="ECO:0000256" key="3">
    <source>
        <dbReference type="ARBA" id="ARBA00022475"/>
    </source>
</evidence>
<evidence type="ECO:0000256" key="9">
    <source>
        <dbReference type="ARBA" id="ARBA00023201"/>
    </source>
</evidence>
<evidence type="ECO:0000256" key="1">
    <source>
        <dbReference type="ARBA" id="ARBA00004651"/>
    </source>
</evidence>
<accession>A0ABN2YTN8</accession>
<evidence type="ECO:0000256" key="5">
    <source>
        <dbReference type="ARBA" id="ARBA00022989"/>
    </source>
</evidence>
<feature type="transmembrane region" description="Helical" evidence="10">
    <location>
        <begin position="180"/>
        <end position="201"/>
    </location>
</feature>
<comment type="subcellular location">
    <subcellularLocation>
        <location evidence="1">Cell membrane</location>
        <topology evidence="1">Multi-pass membrane protein</topology>
    </subcellularLocation>
</comment>
<dbReference type="PANTHER" id="PTHR10110:SF86">
    <property type="entry name" value="SODIUM_HYDROGEN EXCHANGER 7"/>
    <property type="match status" value="1"/>
</dbReference>
<dbReference type="InterPro" id="IPR001607">
    <property type="entry name" value="Znf_UBP"/>
</dbReference>
<keyword evidence="3" id="KW-1003">Cell membrane</keyword>
<evidence type="ECO:0000256" key="4">
    <source>
        <dbReference type="ARBA" id="ARBA00022692"/>
    </source>
</evidence>
<keyword evidence="13" id="KW-1185">Reference proteome</keyword>
<dbReference type="SUPFAM" id="SSF57850">
    <property type="entry name" value="RING/U-box"/>
    <property type="match status" value="1"/>
</dbReference>
<organism evidence="12 13">
    <name type="scientific">Nocardioides bigeumensis</name>
    <dbReference type="NCBI Taxonomy" id="433657"/>
    <lineage>
        <taxon>Bacteria</taxon>
        <taxon>Bacillati</taxon>
        <taxon>Actinomycetota</taxon>
        <taxon>Actinomycetes</taxon>
        <taxon>Propionibacteriales</taxon>
        <taxon>Nocardioidaceae</taxon>
        <taxon>Nocardioides</taxon>
    </lineage>
</organism>
<dbReference type="PANTHER" id="PTHR10110">
    <property type="entry name" value="SODIUM/HYDROGEN EXCHANGER"/>
    <property type="match status" value="1"/>
</dbReference>
<feature type="transmembrane region" description="Helical" evidence="10">
    <location>
        <begin position="83"/>
        <end position="106"/>
    </location>
</feature>
<dbReference type="Proteomes" id="UP001500575">
    <property type="component" value="Unassembled WGS sequence"/>
</dbReference>